<dbReference type="RefSeq" id="WP_265895334.1">
    <property type="nucleotide sequence ID" value="NZ_JAPIVE010000001.1"/>
</dbReference>
<accession>A0AA42CTC2</accession>
<dbReference type="Proteomes" id="UP001165678">
    <property type="component" value="Unassembled WGS sequence"/>
</dbReference>
<comment type="caution">
    <text evidence="2">The sequence shown here is derived from an EMBL/GenBank/DDBJ whole genome shotgun (WGS) entry which is preliminary data.</text>
</comment>
<proteinExistence type="predicted"/>
<keyword evidence="3" id="KW-1185">Reference proteome</keyword>
<evidence type="ECO:0000313" key="2">
    <source>
        <dbReference type="EMBL" id="MCX2522906.1"/>
    </source>
</evidence>
<reference evidence="2" key="1">
    <citation type="submission" date="2022-11" db="EMBL/GenBank/DDBJ databases">
        <title>Larsenimonas rhizosphaerae sp. nov., isolated from a tidal mudflat.</title>
        <authorList>
            <person name="Lee S.D."/>
            <person name="Kim I.S."/>
        </authorList>
    </citation>
    <scope>NUCLEOTIDE SEQUENCE</scope>
    <source>
        <strain evidence="2">GH2-1</strain>
    </source>
</reference>
<gene>
    <name evidence="2" type="ORF">OQ287_01500</name>
</gene>
<dbReference type="EMBL" id="JAPIVE010000001">
    <property type="protein sequence ID" value="MCX2522906.1"/>
    <property type="molecule type" value="Genomic_DNA"/>
</dbReference>
<organism evidence="2 3">
    <name type="scientific">Larsenimonas rhizosphaerae</name>
    <dbReference type="NCBI Taxonomy" id="2944682"/>
    <lineage>
        <taxon>Bacteria</taxon>
        <taxon>Pseudomonadati</taxon>
        <taxon>Pseudomonadota</taxon>
        <taxon>Gammaproteobacteria</taxon>
        <taxon>Oceanospirillales</taxon>
        <taxon>Halomonadaceae</taxon>
        <taxon>Larsenimonas</taxon>
    </lineage>
</organism>
<name>A0AA42CTC2_9GAMM</name>
<sequence>MSYRRLTPEEIEELRAEMRAAGQWMKAEMTRRRRERGEALEDETSASPITNGEASGSAPGDEHV</sequence>
<protein>
    <submittedName>
        <fullName evidence="2">Uncharacterized protein</fullName>
    </submittedName>
</protein>
<feature type="region of interest" description="Disordered" evidence="1">
    <location>
        <begin position="28"/>
        <end position="64"/>
    </location>
</feature>
<evidence type="ECO:0000256" key="1">
    <source>
        <dbReference type="SAM" id="MobiDB-lite"/>
    </source>
</evidence>
<feature type="compositionally biased region" description="Polar residues" evidence="1">
    <location>
        <begin position="45"/>
        <end position="54"/>
    </location>
</feature>
<evidence type="ECO:0000313" key="3">
    <source>
        <dbReference type="Proteomes" id="UP001165678"/>
    </source>
</evidence>
<dbReference type="AlphaFoldDB" id="A0AA42CTC2"/>